<dbReference type="InterPro" id="IPR011545">
    <property type="entry name" value="DEAD/DEAH_box_helicase_dom"/>
</dbReference>
<dbReference type="PANTHER" id="PTHR18934">
    <property type="entry name" value="ATP-DEPENDENT RNA HELICASE"/>
    <property type="match status" value="1"/>
</dbReference>
<sequence length="322" mass="36022">MAGEDELALQEMSSEAADRLRGSYRERQARMMQDEAFDQLQQQRQRLPVAEYREQFLRTVSRQGVVVVSGATGSGKTTQVPQYVLEDALEGSGPLPNIIVTEPRRISAVSVAKRVSQEMGDPDGPGSKDALVGYQIRLEKKVSKSTRLLFCTVGVLLKQMQQGLGALGKVTHIFIDEIHERSADCDLLLLLLRQITRSSRPDLRLVLMSATLETEKLVRYFGSASSVPVLSIPGRTFPVQQFWLEDVVQMTGYRCEEDSDFAKRGWSRGWQTEKKTFQVADKGKTQTITAYIDEEDDWGLGPSKVSAVQLAPLQIGMEPRRI</sequence>
<dbReference type="PANTHER" id="PTHR18934:SF145">
    <property type="entry name" value="ATP-DEPENDENT RNA HELICASE DHX57-RELATED"/>
    <property type="match status" value="1"/>
</dbReference>
<dbReference type="Gene3D" id="3.40.50.300">
    <property type="entry name" value="P-loop containing nucleotide triphosphate hydrolases"/>
    <property type="match status" value="1"/>
</dbReference>
<dbReference type="Proteomes" id="UP001178507">
    <property type="component" value="Unassembled WGS sequence"/>
</dbReference>
<dbReference type="EMBL" id="CAUJNA010003035">
    <property type="protein sequence ID" value="CAJ1395037.1"/>
    <property type="molecule type" value="Genomic_DNA"/>
</dbReference>
<proteinExistence type="predicted"/>
<comment type="caution">
    <text evidence="5">The sequence shown here is derived from an EMBL/GenBank/DDBJ whole genome shotgun (WGS) entry which is preliminary data.</text>
</comment>
<comment type="catalytic activity">
    <reaction evidence="2">
        <text>ATP + H2O = ADP + phosphate + H(+)</text>
        <dbReference type="Rhea" id="RHEA:13065"/>
        <dbReference type="ChEBI" id="CHEBI:15377"/>
        <dbReference type="ChEBI" id="CHEBI:15378"/>
        <dbReference type="ChEBI" id="CHEBI:30616"/>
        <dbReference type="ChEBI" id="CHEBI:43474"/>
        <dbReference type="ChEBI" id="CHEBI:456216"/>
        <dbReference type="EC" id="3.6.4.13"/>
    </reaction>
</comment>
<feature type="domain" description="Helicase ATP-binding" evidence="4">
    <location>
        <begin position="57"/>
        <end position="230"/>
    </location>
</feature>
<feature type="region of interest" description="Disordered" evidence="3">
    <location>
        <begin position="1"/>
        <end position="23"/>
    </location>
</feature>
<evidence type="ECO:0000256" key="3">
    <source>
        <dbReference type="SAM" id="MobiDB-lite"/>
    </source>
</evidence>
<protein>
    <recommendedName>
        <fullName evidence="1">RNA helicase</fullName>
        <ecNumber evidence="1">3.6.4.13</ecNumber>
    </recommendedName>
</protein>
<dbReference type="CDD" id="cd17917">
    <property type="entry name" value="DEXHc_RHA-like"/>
    <property type="match status" value="1"/>
</dbReference>
<name>A0AA36IWZ8_9DINO</name>
<dbReference type="GO" id="GO:0005524">
    <property type="term" value="F:ATP binding"/>
    <property type="evidence" value="ECO:0007669"/>
    <property type="project" value="InterPro"/>
</dbReference>
<evidence type="ECO:0000313" key="5">
    <source>
        <dbReference type="EMBL" id="CAJ1395037.1"/>
    </source>
</evidence>
<dbReference type="GO" id="GO:0003723">
    <property type="term" value="F:RNA binding"/>
    <property type="evidence" value="ECO:0007669"/>
    <property type="project" value="TreeGrafter"/>
</dbReference>
<dbReference type="EC" id="3.6.4.13" evidence="1"/>
<evidence type="ECO:0000256" key="1">
    <source>
        <dbReference type="ARBA" id="ARBA00012552"/>
    </source>
</evidence>
<dbReference type="AlphaFoldDB" id="A0AA36IWZ8"/>
<evidence type="ECO:0000256" key="2">
    <source>
        <dbReference type="ARBA" id="ARBA00047984"/>
    </source>
</evidence>
<dbReference type="PROSITE" id="PS51192">
    <property type="entry name" value="HELICASE_ATP_BIND_1"/>
    <property type="match status" value="1"/>
</dbReference>
<evidence type="ECO:0000313" key="6">
    <source>
        <dbReference type="Proteomes" id="UP001178507"/>
    </source>
</evidence>
<organism evidence="5 6">
    <name type="scientific">Effrenium voratum</name>
    <dbReference type="NCBI Taxonomy" id="2562239"/>
    <lineage>
        <taxon>Eukaryota</taxon>
        <taxon>Sar</taxon>
        <taxon>Alveolata</taxon>
        <taxon>Dinophyceae</taxon>
        <taxon>Suessiales</taxon>
        <taxon>Symbiodiniaceae</taxon>
        <taxon>Effrenium</taxon>
    </lineage>
</organism>
<evidence type="ECO:0000259" key="4">
    <source>
        <dbReference type="PROSITE" id="PS51192"/>
    </source>
</evidence>
<dbReference type="SMART" id="SM00487">
    <property type="entry name" value="DEXDc"/>
    <property type="match status" value="1"/>
</dbReference>
<keyword evidence="6" id="KW-1185">Reference proteome</keyword>
<dbReference type="GO" id="GO:0003724">
    <property type="term" value="F:RNA helicase activity"/>
    <property type="evidence" value="ECO:0007669"/>
    <property type="project" value="UniProtKB-EC"/>
</dbReference>
<reference evidence="5" key="1">
    <citation type="submission" date="2023-08" db="EMBL/GenBank/DDBJ databases">
        <authorList>
            <person name="Chen Y."/>
            <person name="Shah S."/>
            <person name="Dougan E. K."/>
            <person name="Thang M."/>
            <person name="Chan C."/>
        </authorList>
    </citation>
    <scope>NUCLEOTIDE SEQUENCE</scope>
</reference>
<dbReference type="FunFam" id="3.40.50.300:FF:000500">
    <property type="entry name" value="ATP-dependent RNA helicase DHX29"/>
    <property type="match status" value="1"/>
</dbReference>
<gene>
    <name evidence="5" type="ORF">EVOR1521_LOCUS19561</name>
</gene>
<dbReference type="InterPro" id="IPR027417">
    <property type="entry name" value="P-loop_NTPase"/>
</dbReference>
<dbReference type="SUPFAM" id="SSF52540">
    <property type="entry name" value="P-loop containing nucleoside triphosphate hydrolases"/>
    <property type="match status" value="1"/>
</dbReference>
<dbReference type="InterPro" id="IPR014001">
    <property type="entry name" value="Helicase_ATP-bd"/>
</dbReference>
<dbReference type="Pfam" id="PF00270">
    <property type="entry name" value="DEAD"/>
    <property type="match status" value="1"/>
</dbReference>
<accession>A0AA36IWZ8</accession>